<comment type="similarity">
    <text evidence="1">Belongs to the DNA mismatch repair MutS family.</text>
</comment>
<dbReference type="PANTHER" id="PTHR11361">
    <property type="entry name" value="DNA MISMATCH REPAIR PROTEIN MUTS FAMILY MEMBER"/>
    <property type="match status" value="1"/>
</dbReference>
<dbReference type="InterPro" id="IPR017261">
    <property type="entry name" value="DNA_mismatch_repair_MutS/MSH"/>
</dbReference>
<dbReference type="GO" id="GO:0032301">
    <property type="term" value="C:MutSalpha complex"/>
    <property type="evidence" value="ECO:0007669"/>
    <property type="project" value="TreeGrafter"/>
</dbReference>
<dbReference type="InterPro" id="IPR045076">
    <property type="entry name" value="MutS"/>
</dbReference>
<evidence type="ECO:0000256" key="2">
    <source>
        <dbReference type="ARBA" id="ARBA00022741"/>
    </source>
</evidence>
<dbReference type="InterPro" id="IPR016151">
    <property type="entry name" value="DNA_mismatch_repair_MutS_N"/>
</dbReference>
<feature type="domain" description="DNA mismatch repair proteins mutS family" evidence="7">
    <location>
        <begin position="929"/>
        <end position="945"/>
    </location>
</feature>
<dbReference type="PANTHER" id="PTHR11361:SF148">
    <property type="entry name" value="DNA MISMATCH REPAIR PROTEIN MSH6"/>
    <property type="match status" value="1"/>
</dbReference>
<feature type="region of interest" description="Disordered" evidence="6">
    <location>
        <begin position="236"/>
        <end position="258"/>
    </location>
</feature>
<dbReference type="SUPFAM" id="SSF48334">
    <property type="entry name" value="DNA repair protein MutS, domain III"/>
    <property type="match status" value="1"/>
</dbReference>
<gene>
    <name evidence="8" type="ORF">GMRT_12064</name>
</gene>
<dbReference type="PROSITE" id="PS00486">
    <property type="entry name" value="DNA_MISMATCH_REPAIR_2"/>
    <property type="match status" value="1"/>
</dbReference>
<proteinExistence type="inferred from homology"/>
<keyword evidence="2" id="KW-0547">Nucleotide-binding</keyword>
<dbReference type="InterPro" id="IPR007695">
    <property type="entry name" value="DNA_mismatch_repair_MutS-lik_N"/>
</dbReference>
<evidence type="ECO:0000313" key="9">
    <source>
        <dbReference type="Proteomes" id="UP000315496"/>
    </source>
</evidence>
<protein>
    <submittedName>
        <fullName evidence="8">Mismatch repair protein</fullName>
    </submittedName>
</protein>
<dbReference type="GO" id="GO:0005524">
    <property type="term" value="F:ATP binding"/>
    <property type="evidence" value="ECO:0007669"/>
    <property type="project" value="UniProtKB-KW"/>
</dbReference>
<dbReference type="SUPFAM" id="SSF55271">
    <property type="entry name" value="DNA repair protein MutS, domain I"/>
    <property type="match status" value="1"/>
</dbReference>
<dbReference type="OrthoDB" id="10252754at2759"/>
<evidence type="ECO:0000256" key="1">
    <source>
        <dbReference type="ARBA" id="ARBA00006271"/>
    </source>
</evidence>
<dbReference type="Proteomes" id="UP000315496">
    <property type="component" value="Chromosome 3"/>
</dbReference>
<evidence type="ECO:0000256" key="4">
    <source>
        <dbReference type="ARBA" id="ARBA00022840"/>
    </source>
</evidence>
<reference evidence="8 9" key="1">
    <citation type="submission" date="2019-05" db="EMBL/GenBank/DDBJ databases">
        <title>The compact genome of Giardia muris reveals important steps in the evolution of intestinal protozoan parasites.</title>
        <authorList>
            <person name="Xu F."/>
            <person name="Jimenez-Gonzalez A."/>
            <person name="Einarsson E."/>
            <person name="Astvaldsson A."/>
            <person name="Peirasmaki D."/>
            <person name="Eckmann L."/>
            <person name="Andersson J.O."/>
            <person name="Svard S.G."/>
            <person name="Jerlstrom-Hultqvist J."/>
        </authorList>
    </citation>
    <scope>NUCLEOTIDE SEQUENCE [LARGE SCALE GENOMIC DNA]</scope>
    <source>
        <strain evidence="8 9">Roberts-Thomson</strain>
    </source>
</reference>
<feature type="region of interest" description="Disordered" evidence="6">
    <location>
        <begin position="1"/>
        <end position="82"/>
    </location>
</feature>
<sequence>MSKQLTLDFFVKPKPSLSSPRNVPPPPPPAGGASPAQLASPMVPSSGSTRSFGTESRPPVEPNRKSMGEPHAQFPRSPSPPVLTLKVEKKEEDDDDDDLALPAQMTPFLRQYQELRSRITPDTLLYVRKGRFFELYQEDAHFARDNFGLRFTKNTGAMCMCGVPDGQLDQYLRRTFALGKRVAVADEFPEQDPRLKIQRRDFTLVQSPGSASSALTAGTRSGILFMIDAFHSTKEEKGNKEVSDDLQSSEGEGKEEKPAATLDTYEIVFFDPLRRILLRDDDRIPLTRLGELLLWLQPGEILTHVDHPAHFHAFLRCHYSGPIFEYDSFFEDTCPTLRPNLLTEFSVSRCVTYYLAYLRQLASTLPPVTTTGFDMYLQALASTGLYKGGAVVRVPYTSLASLQVFPRPSTNPLDVPDPCLFDVYNGTATKVGATMLRTWLSCPLTDIETLVMRQEAISLFRQSPKLSTSLSQMRTDIVSLLLTCRNYCVFSPAIGLERAAVPEAVFVRTLLSLLETRHFSELLHEFLASNEEALRTNEMLAHFSLTNSCWGALEALYEDARRSFALEGLNTRGYKLAPNPTSESLVEVDKLLQAVQKRYLRFLNDLAMKYRLETAMKTYPIGLVTDSPGTVKAFTLTAFPDRHLSIGLKLVEASFQKRLVQKEGFGELSMTKSAGKYLVFRAPPTQTIAASQKASNAMADDEEFGDEALFKLLGVSASKITPETRTQTLLKALEDPKEVLDQELVIVEAFLLRRKNSHLNTIKAGFLRHAFSLQEELVQVVSIIAQVDVLIAFSQLETRYPTVSWCFPAFRRPLRDGEHVFSARRAYHPPALRLGQSRLSTWKPLSFDFERPCRVLTGCNMSGKSTTMRLVGSLALLAQIGAPVPAESLSLTPVTGILAHIGGEEDTRSTFQREATSCAELLLGATATTLCLLDEIGRGTDAETGDALAEAIGAYVGDLGAIGILSTHSTMVALRLEHLQAIQLCHMGYTLADKVLTFHHTLEDGLCARSFGIQVARLAGFDEGLLDRCEGHARSLIHSRLQEVIRRVDSVLGHASASG</sequence>
<dbReference type="VEuPathDB" id="GiardiaDB:GMRT_12064"/>
<evidence type="ECO:0000256" key="3">
    <source>
        <dbReference type="ARBA" id="ARBA00022763"/>
    </source>
</evidence>
<dbReference type="Pfam" id="PF05192">
    <property type="entry name" value="MutS_III"/>
    <property type="match status" value="1"/>
</dbReference>
<dbReference type="Gene3D" id="3.40.50.300">
    <property type="entry name" value="P-loop containing nucleotide triphosphate hydrolases"/>
    <property type="match status" value="1"/>
</dbReference>
<evidence type="ECO:0000259" key="7">
    <source>
        <dbReference type="PROSITE" id="PS00486"/>
    </source>
</evidence>
<dbReference type="Pfam" id="PF00488">
    <property type="entry name" value="MutS_V"/>
    <property type="match status" value="1"/>
</dbReference>
<name>A0A4Z1SPE3_GIAMU</name>
<evidence type="ECO:0000313" key="8">
    <source>
        <dbReference type="EMBL" id="TNJ27694.1"/>
    </source>
</evidence>
<evidence type="ECO:0000256" key="5">
    <source>
        <dbReference type="ARBA" id="ARBA00023125"/>
    </source>
</evidence>
<feature type="compositionally biased region" description="Polar residues" evidence="6">
    <location>
        <begin position="43"/>
        <end position="54"/>
    </location>
</feature>
<comment type="caution">
    <text evidence="8">The sequence shown here is derived from an EMBL/GenBank/DDBJ whole genome shotgun (WGS) entry which is preliminary data.</text>
</comment>
<dbReference type="GO" id="GO:0030983">
    <property type="term" value="F:mismatched DNA binding"/>
    <property type="evidence" value="ECO:0007669"/>
    <property type="project" value="InterPro"/>
</dbReference>
<dbReference type="GO" id="GO:0006298">
    <property type="term" value="P:mismatch repair"/>
    <property type="evidence" value="ECO:0007669"/>
    <property type="project" value="InterPro"/>
</dbReference>
<accession>A0A4Z1SPE3</accession>
<dbReference type="SUPFAM" id="SSF52540">
    <property type="entry name" value="P-loop containing nucleoside triphosphate hydrolases"/>
    <property type="match status" value="1"/>
</dbReference>
<dbReference type="SMART" id="SM00534">
    <property type="entry name" value="MUTSac"/>
    <property type="match status" value="1"/>
</dbReference>
<dbReference type="EMBL" id="VDLU01000003">
    <property type="protein sequence ID" value="TNJ27694.1"/>
    <property type="molecule type" value="Genomic_DNA"/>
</dbReference>
<feature type="compositionally biased region" description="Low complexity" evidence="6">
    <location>
        <begin position="31"/>
        <end position="41"/>
    </location>
</feature>
<dbReference type="GO" id="GO:0140664">
    <property type="term" value="F:ATP-dependent DNA damage sensor activity"/>
    <property type="evidence" value="ECO:0007669"/>
    <property type="project" value="InterPro"/>
</dbReference>
<dbReference type="AlphaFoldDB" id="A0A4Z1SPE3"/>
<evidence type="ECO:0000256" key="6">
    <source>
        <dbReference type="SAM" id="MobiDB-lite"/>
    </source>
</evidence>
<dbReference type="PIRSF" id="PIRSF037677">
    <property type="entry name" value="DNA_mis_repair_Msh6"/>
    <property type="match status" value="1"/>
</dbReference>
<keyword evidence="5" id="KW-0238">DNA-binding</keyword>
<organism evidence="8 9">
    <name type="scientific">Giardia muris</name>
    <dbReference type="NCBI Taxonomy" id="5742"/>
    <lineage>
        <taxon>Eukaryota</taxon>
        <taxon>Metamonada</taxon>
        <taxon>Diplomonadida</taxon>
        <taxon>Hexamitidae</taxon>
        <taxon>Giardiinae</taxon>
        <taxon>Giardia</taxon>
    </lineage>
</organism>
<keyword evidence="3" id="KW-0227">DNA damage</keyword>
<dbReference type="Gene3D" id="3.40.1170.10">
    <property type="entry name" value="DNA repair protein MutS, domain I"/>
    <property type="match status" value="1"/>
</dbReference>
<dbReference type="InterPro" id="IPR027417">
    <property type="entry name" value="P-loop_NTPase"/>
</dbReference>
<keyword evidence="9" id="KW-1185">Reference proteome</keyword>
<dbReference type="Gene3D" id="1.10.1420.10">
    <property type="match status" value="1"/>
</dbReference>
<dbReference type="InterPro" id="IPR000432">
    <property type="entry name" value="DNA_mismatch_repair_MutS_C"/>
</dbReference>
<dbReference type="InterPro" id="IPR007696">
    <property type="entry name" value="DNA_mismatch_repair_MutS_core"/>
</dbReference>
<dbReference type="InterPro" id="IPR036187">
    <property type="entry name" value="DNA_mismatch_repair_MutS_sf"/>
</dbReference>
<keyword evidence="4" id="KW-0067">ATP-binding</keyword>
<dbReference type="Pfam" id="PF01624">
    <property type="entry name" value="MutS_I"/>
    <property type="match status" value="1"/>
</dbReference>